<dbReference type="EMBL" id="JARULZ010000001">
    <property type="protein sequence ID" value="MEH0631889.1"/>
    <property type="molecule type" value="Genomic_DNA"/>
</dbReference>
<evidence type="ECO:0000256" key="3">
    <source>
        <dbReference type="ARBA" id="ARBA00022801"/>
    </source>
</evidence>
<accession>A0ABU8AE63</accession>
<dbReference type="Pfam" id="PF14200">
    <property type="entry name" value="RicinB_lectin_2"/>
    <property type="match status" value="1"/>
</dbReference>
<dbReference type="SMART" id="SM00458">
    <property type="entry name" value="RICIN"/>
    <property type="match status" value="1"/>
</dbReference>
<dbReference type="Pfam" id="PF04616">
    <property type="entry name" value="Glyco_hydro_43"/>
    <property type="match status" value="1"/>
</dbReference>
<evidence type="ECO:0000259" key="7">
    <source>
        <dbReference type="SMART" id="SM00458"/>
    </source>
</evidence>
<organism evidence="8 9">
    <name type="scientific">Streptomyces bottropensis</name>
    <dbReference type="NCBI Taxonomy" id="42235"/>
    <lineage>
        <taxon>Bacteria</taxon>
        <taxon>Bacillati</taxon>
        <taxon>Actinomycetota</taxon>
        <taxon>Actinomycetes</taxon>
        <taxon>Kitasatosporales</taxon>
        <taxon>Streptomycetaceae</taxon>
        <taxon>Streptomyces</taxon>
    </lineage>
</organism>
<evidence type="ECO:0000256" key="2">
    <source>
        <dbReference type="ARBA" id="ARBA00022729"/>
    </source>
</evidence>
<dbReference type="Proteomes" id="UP001310290">
    <property type="component" value="Unassembled WGS sequence"/>
</dbReference>
<dbReference type="InterPro" id="IPR000772">
    <property type="entry name" value="Ricin_B_lectin"/>
</dbReference>
<evidence type="ECO:0000256" key="6">
    <source>
        <dbReference type="SAM" id="SignalP"/>
    </source>
</evidence>
<evidence type="ECO:0000313" key="8">
    <source>
        <dbReference type="EMBL" id="MEH0631889.1"/>
    </source>
</evidence>
<dbReference type="Gene3D" id="2.115.10.20">
    <property type="entry name" value="Glycosyl hydrolase domain, family 43"/>
    <property type="match status" value="1"/>
</dbReference>
<feature type="domain" description="Ricin B lectin" evidence="7">
    <location>
        <begin position="35"/>
        <end position="174"/>
    </location>
</feature>
<keyword evidence="2 6" id="KW-0732">Signal</keyword>
<dbReference type="InterPro" id="IPR023296">
    <property type="entry name" value="Glyco_hydro_beta-prop_sf"/>
</dbReference>
<dbReference type="RefSeq" id="WP_334657392.1">
    <property type="nucleotide sequence ID" value="NZ_JARULZ010000001.1"/>
</dbReference>
<evidence type="ECO:0000256" key="1">
    <source>
        <dbReference type="ARBA" id="ARBA00009865"/>
    </source>
</evidence>
<gene>
    <name evidence="8" type="ORF">QBA35_00550</name>
</gene>
<dbReference type="SUPFAM" id="SSF75005">
    <property type="entry name" value="Arabinanase/levansucrase/invertase"/>
    <property type="match status" value="1"/>
</dbReference>
<evidence type="ECO:0000256" key="5">
    <source>
        <dbReference type="RuleBase" id="RU361187"/>
    </source>
</evidence>
<evidence type="ECO:0000313" key="9">
    <source>
        <dbReference type="Proteomes" id="UP001310290"/>
    </source>
</evidence>
<comment type="similarity">
    <text evidence="1 5">Belongs to the glycosyl hydrolase 43 family.</text>
</comment>
<keyword evidence="3 5" id="KW-0378">Hydrolase</keyword>
<feature type="signal peptide" evidence="6">
    <location>
        <begin position="1"/>
        <end position="29"/>
    </location>
</feature>
<protein>
    <submittedName>
        <fullName evidence="8">Family 43 glycosylhydrolase</fullName>
    </submittedName>
</protein>
<dbReference type="SUPFAM" id="SSF50370">
    <property type="entry name" value="Ricin B-like lectins"/>
    <property type="match status" value="1"/>
</dbReference>
<comment type="caution">
    <text evidence="8">The sequence shown here is derived from an EMBL/GenBank/DDBJ whole genome shotgun (WGS) entry which is preliminary data.</text>
</comment>
<feature type="chain" id="PRO_5045098131" evidence="6">
    <location>
        <begin position="30"/>
        <end position="498"/>
    </location>
</feature>
<dbReference type="InterPro" id="IPR035992">
    <property type="entry name" value="Ricin_B-like_lectins"/>
</dbReference>
<keyword evidence="9" id="KW-1185">Reference proteome</keyword>
<dbReference type="CDD" id="cd00161">
    <property type="entry name" value="beta-trefoil_Ricin-like"/>
    <property type="match status" value="1"/>
</dbReference>
<dbReference type="InterPro" id="IPR006710">
    <property type="entry name" value="Glyco_hydro_43"/>
</dbReference>
<dbReference type="CDD" id="cd18820">
    <property type="entry name" value="GH43_LbAraf43-like"/>
    <property type="match status" value="1"/>
</dbReference>
<name>A0ABU8AE63_9ACTN</name>
<keyword evidence="4 5" id="KW-0326">Glycosidase</keyword>
<sequence>MIRPRLLSAFLASVSMAVAFLVAPQPAAAAVAFSSTGVNQSGGNCLELPGGSSAGGTQLRASACAGGANQSLSFTPVTGTADVYTITTGSGQCVDVSGASTADDAAVIQWPCHGAANQRWRLAPVSVAGTDKTFHLVSVGSGKCVTPSGGSPASNTDLVQLPCASANGRVWRLPGFTGGGTAPRTFANPIAQRGPDPWLTYHDGFYYLATTTWNSTVTMRRSSTLAGLATADEQVIFNLTRPNGAGTMWAPEFHLLDGPNGKRWYFYYTAGREPFDLGTQRIHVLESAGQDPMGPYSFKADLLDPTQDNTWELDPGILQLDGRLYLLGTFYNGSQPMFIRPLSNPWTASGTRRVLSTPTYGWETVGGAVNEGAEVLQRGGRTFIVYSASHCSTPDYKLGMLTYNGGDPLSSSSWVKSPNPVFQRSNASGVYGPGHNGFFKSPDGTEDWMVYHANSSASGGCDMNRSTRAQKFTWNADGTPNFGTPVSLGVTLTAPSGE</sequence>
<dbReference type="PROSITE" id="PS50231">
    <property type="entry name" value="RICIN_B_LECTIN"/>
    <property type="match status" value="1"/>
</dbReference>
<proteinExistence type="inferred from homology"/>
<reference evidence="8" key="1">
    <citation type="submission" date="2023-04" db="EMBL/GenBank/DDBJ databases">
        <title>Genomic diversity of scab-causing Streptomyces spp. in the province of Quebec, Canada.</title>
        <authorList>
            <person name="Biessy A."/>
            <person name="Cadieux M."/>
            <person name="Ciotola M."/>
            <person name="Filion M."/>
        </authorList>
    </citation>
    <scope>NUCLEOTIDE SEQUENCE</scope>
    <source>
        <strain evidence="8">B21-115</strain>
    </source>
</reference>
<dbReference type="Gene3D" id="2.80.10.50">
    <property type="match status" value="1"/>
</dbReference>
<dbReference type="PANTHER" id="PTHR43817">
    <property type="entry name" value="GLYCOSYL HYDROLASE"/>
    <property type="match status" value="1"/>
</dbReference>
<dbReference type="PANTHER" id="PTHR43817:SF1">
    <property type="entry name" value="HYDROLASE, FAMILY 43, PUTATIVE (AFU_ORTHOLOGUE AFUA_3G01660)-RELATED"/>
    <property type="match status" value="1"/>
</dbReference>
<evidence type="ECO:0000256" key="4">
    <source>
        <dbReference type="ARBA" id="ARBA00023295"/>
    </source>
</evidence>